<feature type="transmembrane region" description="Helical" evidence="1">
    <location>
        <begin position="104"/>
        <end position="125"/>
    </location>
</feature>
<dbReference type="PATRIC" id="fig|1430899.3.peg.2611"/>
<dbReference type="Proteomes" id="UP000052258">
    <property type="component" value="Unassembled WGS sequence"/>
</dbReference>
<accession>A0A0J8G5N4</accession>
<evidence type="ECO:0000313" key="3">
    <source>
        <dbReference type="Proteomes" id="UP000052258"/>
    </source>
</evidence>
<reference evidence="2 3" key="1">
    <citation type="journal article" date="2015" name="Genome Biol. Evol.">
        <title>Comparative Genomics of Listeria Sensu Lato: Genus-Wide Differences in Evolutionary Dynamics and the Progressive Gain of Complex, Potentially Pathogenicity-Related Traits through Lateral Gene Transfer.</title>
        <authorList>
            <person name="Chiara M."/>
            <person name="Caruso M."/>
            <person name="D'Erchia A.M."/>
            <person name="Manzari C."/>
            <person name="Fraccalvieri R."/>
            <person name="Goffredo E."/>
            <person name="Latorre L."/>
            <person name="Miccolupo A."/>
            <person name="Padalino I."/>
            <person name="Santagada G."/>
            <person name="Chiocco D."/>
            <person name="Pesole G."/>
            <person name="Horner D.S."/>
            <person name="Parisi A."/>
        </authorList>
    </citation>
    <scope>NUCLEOTIDE SEQUENCE [LARGE SCALE GENOMIC DNA]</scope>
    <source>
        <strain evidence="2 3">1991</strain>
    </source>
</reference>
<dbReference type="RefSeq" id="WP_059140231.1">
    <property type="nucleotide sequence ID" value="NZ_KQ130623.1"/>
</dbReference>
<feature type="transmembrane region" description="Helical" evidence="1">
    <location>
        <begin position="7"/>
        <end position="25"/>
    </location>
</feature>
<dbReference type="EMBL" id="AZHO01000038">
    <property type="protein sequence ID" value="KMT57862.1"/>
    <property type="molecule type" value="Genomic_DNA"/>
</dbReference>
<feature type="transmembrane region" description="Helical" evidence="1">
    <location>
        <begin position="203"/>
        <end position="227"/>
    </location>
</feature>
<organism evidence="2 3">
    <name type="scientific">Listeria fleischmannii 1991</name>
    <dbReference type="NCBI Taxonomy" id="1430899"/>
    <lineage>
        <taxon>Bacteria</taxon>
        <taxon>Bacillati</taxon>
        <taxon>Bacillota</taxon>
        <taxon>Bacilli</taxon>
        <taxon>Bacillales</taxon>
        <taxon>Listeriaceae</taxon>
        <taxon>Listeria</taxon>
    </lineage>
</organism>
<keyword evidence="3" id="KW-1185">Reference proteome</keyword>
<feature type="transmembrane region" description="Helical" evidence="1">
    <location>
        <begin position="70"/>
        <end position="92"/>
    </location>
</feature>
<evidence type="ECO:0000256" key="1">
    <source>
        <dbReference type="SAM" id="Phobius"/>
    </source>
</evidence>
<comment type="caution">
    <text evidence="2">The sequence shown here is derived from an EMBL/GenBank/DDBJ whole genome shotgun (WGS) entry which is preliminary data.</text>
</comment>
<sequence>MIRERKIVLITSLFFIVIAFLALLFQREIIWNMVSGHFDFSVANIVNLLAGKDLVTFFLHQIVAALKSTVIFIIIELLFIIVIPIFIIIIMFRAKKKEGWTKTSIAITSGYGLLLLSLISFMIMFTVTSLHTYQNIHTNVVTAKKAILSHNSEELEDSLANIIDNPQKSIQKVKEVSKKLDNHTGIFTLLSNWLDKVQSYENLLIIGTIIAFLAIIIAHISELYLMFKKPQI</sequence>
<proteinExistence type="predicted"/>
<keyword evidence="1" id="KW-0812">Transmembrane</keyword>
<name>A0A0J8G5N4_9LIST</name>
<protein>
    <submittedName>
        <fullName evidence="2">Uncharacterized protein</fullName>
    </submittedName>
</protein>
<gene>
    <name evidence="2" type="ORF">X560_2560</name>
</gene>
<dbReference type="OrthoDB" id="2366172at2"/>
<dbReference type="AlphaFoldDB" id="A0A0J8G5N4"/>
<evidence type="ECO:0000313" key="2">
    <source>
        <dbReference type="EMBL" id="KMT57862.1"/>
    </source>
</evidence>
<keyword evidence="1" id="KW-0472">Membrane</keyword>
<keyword evidence="1" id="KW-1133">Transmembrane helix</keyword>